<evidence type="ECO:0000313" key="1">
    <source>
        <dbReference type="EMBL" id="MRX83959.1"/>
    </source>
</evidence>
<name>A0A6N7RRN0_9ACTN</name>
<keyword evidence="2" id="KW-1185">Reference proteome</keyword>
<dbReference type="Proteomes" id="UP000438093">
    <property type="component" value="Unassembled WGS sequence"/>
</dbReference>
<comment type="caution">
    <text evidence="1">The sequence shown here is derived from an EMBL/GenBank/DDBJ whole genome shotgun (WGS) entry which is preliminary data.</text>
</comment>
<proteinExistence type="predicted"/>
<evidence type="ECO:0000313" key="2">
    <source>
        <dbReference type="Proteomes" id="UP000438093"/>
    </source>
</evidence>
<organism evidence="1 2">
    <name type="scientific">Eggerthella guodeyinii</name>
    <dbReference type="NCBI Taxonomy" id="2690837"/>
    <lineage>
        <taxon>Bacteria</taxon>
        <taxon>Bacillati</taxon>
        <taxon>Actinomycetota</taxon>
        <taxon>Coriobacteriia</taxon>
        <taxon>Eggerthellales</taxon>
        <taxon>Eggerthellaceae</taxon>
        <taxon>Eggerthella</taxon>
    </lineage>
</organism>
<dbReference type="EMBL" id="VTFY01000018">
    <property type="protein sequence ID" value="MRX83959.1"/>
    <property type="molecule type" value="Genomic_DNA"/>
</dbReference>
<reference evidence="2" key="1">
    <citation type="submission" date="2019-08" db="EMBL/GenBank/DDBJ databases">
        <title>Arthrobacter sp. nov., isolated from plateau pika and Tibetan wild ass.</title>
        <authorList>
            <person name="Ge Y."/>
        </authorList>
    </citation>
    <scope>NUCLEOTIDE SEQUENCE [LARGE SCALE GENOMIC DNA]</scope>
    <source>
        <strain evidence="2">HF-4214</strain>
    </source>
</reference>
<protein>
    <submittedName>
        <fullName evidence="1">Uncharacterized protein</fullName>
    </submittedName>
</protein>
<gene>
    <name evidence="1" type="ORF">GJG86_15880</name>
</gene>
<accession>A0A6N7RRN0</accession>
<dbReference type="AlphaFoldDB" id="A0A6N7RRN0"/>
<sequence>MTATQYIRELLKGLPNGTPFFLSDVVEDAAETFGIERAAARNLAQQVIVKLLEVGELERADRGVYFRTDPHRDSRAAPFEQEWLLKCYLFDFRGRRIGYEDGARLAYEIGILPDEPRFRGIVTNRMVKGYQPALAKRLGVLLDKPNKIPVDDDNADYLRLLDAISLMSSYDGMPSPGIDLQSACKVIRYVEDRNLDLGRLTGYAAKAYTVNMLKVVGTICAVAIEPDDYRQCNRHYKVES</sequence>
<dbReference type="RefSeq" id="WP_154334815.1">
    <property type="nucleotide sequence ID" value="NZ_VTFY01000018.1"/>
</dbReference>